<dbReference type="InterPro" id="IPR001680">
    <property type="entry name" value="WD40_rpt"/>
</dbReference>
<dbReference type="InterPro" id="IPR036322">
    <property type="entry name" value="WD40_repeat_dom_sf"/>
</dbReference>
<dbReference type="PROSITE" id="PS00678">
    <property type="entry name" value="WD_REPEATS_1"/>
    <property type="match status" value="1"/>
</dbReference>
<protein>
    <submittedName>
        <fullName evidence="5">Protein DECREASED SIZE EXCLUSION LIMIT 1</fullName>
    </submittedName>
</protein>
<dbReference type="EMBL" id="CP136890">
    <property type="protein sequence ID" value="WOK92912.1"/>
    <property type="molecule type" value="Genomic_DNA"/>
</dbReference>
<dbReference type="PROSITE" id="PS50294">
    <property type="entry name" value="WD_REPEATS_REGION"/>
    <property type="match status" value="2"/>
</dbReference>
<feature type="region of interest" description="Disordered" evidence="4">
    <location>
        <begin position="149"/>
        <end position="178"/>
    </location>
</feature>
<keyword evidence="1 3" id="KW-0853">WD repeat</keyword>
<dbReference type="PANTHER" id="PTHR19854">
    <property type="entry name" value="TRANSDUCIN BETA-LIKE 3"/>
    <property type="match status" value="1"/>
</dbReference>
<dbReference type="PROSITE" id="PS50082">
    <property type="entry name" value="WD_REPEATS_2"/>
    <property type="match status" value="2"/>
</dbReference>
<dbReference type="Pfam" id="PF00400">
    <property type="entry name" value="WD40"/>
    <property type="match status" value="2"/>
</dbReference>
<dbReference type="PANTHER" id="PTHR19854:SF1">
    <property type="entry name" value="GUANINE NUCLEOTIDE-BINDING PROTEIN SUBUNIT BETA-LIKE PROTEIN 1"/>
    <property type="match status" value="1"/>
</dbReference>
<dbReference type="Gene3D" id="2.130.10.10">
    <property type="entry name" value="YVTN repeat-like/Quinoprotein amine dehydrogenase"/>
    <property type="match status" value="2"/>
</dbReference>
<gene>
    <name evidence="5" type="ORF">Cni_G01604</name>
</gene>
<dbReference type="InterPro" id="IPR015943">
    <property type="entry name" value="WD40/YVTN_repeat-like_dom_sf"/>
</dbReference>
<evidence type="ECO:0000256" key="2">
    <source>
        <dbReference type="ARBA" id="ARBA00022737"/>
    </source>
</evidence>
<keyword evidence="6" id="KW-1185">Reference proteome</keyword>
<organism evidence="5 6">
    <name type="scientific">Canna indica</name>
    <name type="common">Indian-shot</name>
    <dbReference type="NCBI Taxonomy" id="4628"/>
    <lineage>
        <taxon>Eukaryota</taxon>
        <taxon>Viridiplantae</taxon>
        <taxon>Streptophyta</taxon>
        <taxon>Embryophyta</taxon>
        <taxon>Tracheophyta</taxon>
        <taxon>Spermatophyta</taxon>
        <taxon>Magnoliopsida</taxon>
        <taxon>Liliopsida</taxon>
        <taxon>Zingiberales</taxon>
        <taxon>Cannaceae</taxon>
        <taxon>Canna</taxon>
    </lineage>
</organism>
<accession>A0AAQ3JPJ9</accession>
<evidence type="ECO:0000256" key="1">
    <source>
        <dbReference type="ARBA" id="ARBA00022574"/>
    </source>
</evidence>
<evidence type="ECO:0000313" key="5">
    <source>
        <dbReference type="EMBL" id="WOK92912.1"/>
    </source>
</evidence>
<evidence type="ECO:0000313" key="6">
    <source>
        <dbReference type="Proteomes" id="UP001327560"/>
    </source>
</evidence>
<dbReference type="SMART" id="SM00320">
    <property type="entry name" value="WD40"/>
    <property type="match status" value="5"/>
</dbReference>
<dbReference type="Proteomes" id="UP001327560">
    <property type="component" value="Chromosome 1"/>
</dbReference>
<dbReference type="InterPro" id="IPR019775">
    <property type="entry name" value="WD40_repeat_CS"/>
</dbReference>
<dbReference type="AlphaFoldDB" id="A0AAQ3JPJ9"/>
<evidence type="ECO:0000256" key="4">
    <source>
        <dbReference type="SAM" id="MobiDB-lite"/>
    </source>
</evidence>
<feature type="compositionally biased region" description="Basic and acidic residues" evidence="4">
    <location>
        <begin position="150"/>
        <end position="168"/>
    </location>
</feature>
<proteinExistence type="predicted"/>
<keyword evidence="2" id="KW-0677">Repeat</keyword>
<name>A0AAQ3JPJ9_9LILI</name>
<feature type="repeat" description="WD" evidence="3">
    <location>
        <begin position="23"/>
        <end position="64"/>
    </location>
</feature>
<feature type="repeat" description="WD" evidence="3">
    <location>
        <begin position="363"/>
        <end position="401"/>
    </location>
</feature>
<evidence type="ECO:0000256" key="3">
    <source>
        <dbReference type="PROSITE-ProRule" id="PRU00221"/>
    </source>
</evidence>
<dbReference type="SUPFAM" id="SSF50978">
    <property type="entry name" value="WD40 repeat-like"/>
    <property type="match status" value="1"/>
</dbReference>
<sequence>MSIVSSKADGVKRRPPPDPVAVMRGHRASVMDACFHPSRPFLFTGAADGELRIWHTAQLRTLSSTWAHSGATGVYCVATSACIGDKVVSQGRDGTCKCWAVEETGLSRSPLVTFRAKGYHFCKLSLVKSSACLEQLSQDNHLVGNFASSTREHEEHKEDVDLEEKARVSSDVGTSSRRMEVSNTIGGPALMAVAGEESHLVEIWDLNNAERVMCLPQTSNSFSAEHPIKQRGMCMAVQAFLSSESQGFLNILSGYEDGSMLWWDIRNPLAPLSSVKYHSDAVLSLALDGLCNGGMSGGADDKVLLFDLDHQKGACTIRKEISVDRPGTAGTAIRADSKIAATAGWDHRVRVYNYRKGSTLAILKYHSGLCNAVTFSYDCKLLASCSEDSTVALWDIYPPRI</sequence>
<reference evidence="5 6" key="1">
    <citation type="submission" date="2023-10" db="EMBL/GenBank/DDBJ databases">
        <title>Chromosome-scale genome assembly provides insights into flower coloration mechanisms of Canna indica.</title>
        <authorList>
            <person name="Li C."/>
        </authorList>
    </citation>
    <scope>NUCLEOTIDE SEQUENCE [LARGE SCALE GENOMIC DNA]</scope>
    <source>
        <tissue evidence="5">Flower</tissue>
    </source>
</reference>